<organism evidence="2 3">
    <name type="scientific">Micromonospora radicis</name>
    <dbReference type="NCBI Taxonomy" id="1894971"/>
    <lineage>
        <taxon>Bacteria</taxon>
        <taxon>Bacillati</taxon>
        <taxon>Actinomycetota</taxon>
        <taxon>Actinomycetes</taxon>
        <taxon>Micromonosporales</taxon>
        <taxon>Micromonosporaceae</taxon>
        <taxon>Micromonospora</taxon>
    </lineage>
</organism>
<dbReference type="PANTHER" id="PTHR37314">
    <property type="entry name" value="SLR0142 PROTEIN"/>
    <property type="match status" value="1"/>
</dbReference>
<dbReference type="EMBL" id="QXEC01000001">
    <property type="protein sequence ID" value="RIV41167.1"/>
    <property type="molecule type" value="Genomic_DNA"/>
</dbReference>
<feature type="transmembrane region" description="Helical" evidence="1">
    <location>
        <begin position="197"/>
        <end position="216"/>
    </location>
</feature>
<keyword evidence="1" id="KW-0472">Membrane</keyword>
<protein>
    <submittedName>
        <fullName evidence="2">DUF1275 domain-containing protein</fullName>
    </submittedName>
</protein>
<accession>A0A418N1C2</accession>
<dbReference type="RefSeq" id="WP_119572370.1">
    <property type="nucleotide sequence ID" value="NZ_QXEC01000001.1"/>
</dbReference>
<keyword evidence="1" id="KW-1133">Transmembrane helix</keyword>
<keyword evidence="3" id="KW-1185">Reference proteome</keyword>
<gene>
    <name evidence="2" type="ORF">D2L64_00040</name>
</gene>
<dbReference type="InterPro" id="IPR010699">
    <property type="entry name" value="DUF1275"/>
</dbReference>
<comment type="caution">
    <text evidence="2">The sequence shown here is derived from an EMBL/GenBank/DDBJ whole genome shotgun (WGS) entry which is preliminary data.</text>
</comment>
<feature type="transmembrane region" description="Helical" evidence="1">
    <location>
        <begin position="115"/>
        <end position="135"/>
    </location>
</feature>
<dbReference type="OrthoDB" id="4272751at2"/>
<evidence type="ECO:0000313" key="2">
    <source>
        <dbReference type="EMBL" id="RIV41167.1"/>
    </source>
</evidence>
<proteinExistence type="predicted"/>
<reference evidence="2 3" key="1">
    <citation type="submission" date="2018-08" db="EMBL/GenBank/DDBJ databases">
        <title>Jishengella sp. nov., isolated from a root of Azadirachta indica A. Juss. var. siamensis Valenton.</title>
        <authorList>
            <person name="Kuncharoen N."/>
            <person name="Tanasupawat S."/>
            <person name="Kudo T."/>
            <person name="Ohkuma M."/>
        </authorList>
    </citation>
    <scope>NUCLEOTIDE SEQUENCE [LARGE SCALE GENOMIC DNA]</scope>
    <source>
        <strain evidence="2 3">AZ1-13</strain>
    </source>
</reference>
<dbReference type="Proteomes" id="UP000283832">
    <property type="component" value="Unassembled WGS sequence"/>
</dbReference>
<feature type="transmembrane region" description="Helical" evidence="1">
    <location>
        <begin position="7"/>
        <end position="27"/>
    </location>
</feature>
<feature type="transmembrane region" description="Helical" evidence="1">
    <location>
        <begin position="84"/>
        <end position="109"/>
    </location>
</feature>
<feature type="transmembrane region" description="Helical" evidence="1">
    <location>
        <begin position="39"/>
        <end position="72"/>
    </location>
</feature>
<evidence type="ECO:0000313" key="3">
    <source>
        <dbReference type="Proteomes" id="UP000283832"/>
    </source>
</evidence>
<dbReference type="Pfam" id="PF06912">
    <property type="entry name" value="DUF1275"/>
    <property type="match status" value="1"/>
</dbReference>
<sequence length="228" mass="22770">MIKGYEGPLLVLTVATGAIDGVSYLALDRVFTGNMTGNVLFIGFGLAGASGLPVLNNLVALFAFMLGAVLAARLTRTGSGPAKLPRAALAVLVGGSALTLALAALWLGTGPPGEFAMLVTTGLLALVLGAQAAAVRHVGIRDLSTVVVTMTMVNLSADSRVAGGAGSAWLRRFGAIFAMGLGALAAALLTLRVDGAIALLMAGVVMAVGTAMIAGVRRREITAAAVDA</sequence>
<feature type="transmembrane region" description="Helical" evidence="1">
    <location>
        <begin position="173"/>
        <end position="191"/>
    </location>
</feature>
<dbReference type="AlphaFoldDB" id="A0A418N1C2"/>
<keyword evidence="1" id="KW-0812">Transmembrane</keyword>
<name>A0A418N1C2_9ACTN</name>
<evidence type="ECO:0000256" key="1">
    <source>
        <dbReference type="SAM" id="Phobius"/>
    </source>
</evidence>
<dbReference type="PANTHER" id="PTHR37314:SF4">
    <property type="entry name" value="UPF0700 TRANSMEMBRANE PROTEIN YOAK"/>
    <property type="match status" value="1"/>
</dbReference>